<dbReference type="EMBL" id="JAERUA010000008">
    <property type="protein sequence ID" value="KAI1896467.1"/>
    <property type="molecule type" value="Genomic_DNA"/>
</dbReference>
<evidence type="ECO:0000313" key="3">
    <source>
        <dbReference type="Proteomes" id="UP000829720"/>
    </source>
</evidence>
<proteinExistence type="predicted"/>
<protein>
    <submittedName>
        <fullName evidence="2">Uncharacterized protein</fullName>
    </submittedName>
</protein>
<dbReference type="AlphaFoldDB" id="A0A8T3DMA6"/>
<feature type="region of interest" description="Disordered" evidence="1">
    <location>
        <begin position="33"/>
        <end position="72"/>
    </location>
</feature>
<keyword evidence="3" id="KW-1185">Reference proteome</keyword>
<accession>A0A8T3DMA6</accession>
<comment type="caution">
    <text evidence="2">The sequence shown here is derived from an EMBL/GenBank/DDBJ whole genome shotgun (WGS) entry which is preliminary data.</text>
</comment>
<evidence type="ECO:0000313" key="2">
    <source>
        <dbReference type="EMBL" id="KAI1896467.1"/>
    </source>
</evidence>
<sequence>MTLPAVVNFLYYISQRVSSYYGSQDKCSDPFAQSKPAKPCPTWPRPAQHTLASATAHPRSSQGGTVTVFSPG</sequence>
<gene>
    <name evidence="2" type="ORF">AGOR_G00095090</name>
</gene>
<organism evidence="2 3">
    <name type="scientific">Albula goreensis</name>
    <dbReference type="NCBI Taxonomy" id="1534307"/>
    <lineage>
        <taxon>Eukaryota</taxon>
        <taxon>Metazoa</taxon>
        <taxon>Chordata</taxon>
        <taxon>Craniata</taxon>
        <taxon>Vertebrata</taxon>
        <taxon>Euteleostomi</taxon>
        <taxon>Actinopterygii</taxon>
        <taxon>Neopterygii</taxon>
        <taxon>Teleostei</taxon>
        <taxon>Albuliformes</taxon>
        <taxon>Albulidae</taxon>
        <taxon>Albula</taxon>
    </lineage>
</organism>
<feature type="compositionally biased region" description="Polar residues" evidence="1">
    <location>
        <begin position="50"/>
        <end position="72"/>
    </location>
</feature>
<evidence type="ECO:0000256" key="1">
    <source>
        <dbReference type="SAM" id="MobiDB-lite"/>
    </source>
</evidence>
<name>A0A8T3DMA6_9TELE</name>
<reference evidence="2" key="1">
    <citation type="submission" date="2021-01" db="EMBL/GenBank/DDBJ databases">
        <authorList>
            <person name="Zahm M."/>
            <person name="Roques C."/>
            <person name="Cabau C."/>
            <person name="Klopp C."/>
            <person name="Donnadieu C."/>
            <person name="Jouanno E."/>
            <person name="Lampietro C."/>
            <person name="Louis A."/>
            <person name="Herpin A."/>
            <person name="Echchiki A."/>
            <person name="Berthelot C."/>
            <person name="Parey E."/>
            <person name="Roest-Crollius H."/>
            <person name="Braasch I."/>
            <person name="Postlethwait J."/>
            <person name="Bobe J."/>
            <person name="Montfort J."/>
            <person name="Bouchez O."/>
            <person name="Begum T."/>
            <person name="Mejri S."/>
            <person name="Adams A."/>
            <person name="Chen W.-J."/>
            <person name="Guiguen Y."/>
        </authorList>
    </citation>
    <scope>NUCLEOTIDE SEQUENCE</scope>
    <source>
        <tissue evidence="2">Blood</tissue>
    </source>
</reference>
<dbReference type="Proteomes" id="UP000829720">
    <property type="component" value="Unassembled WGS sequence"/>
</dbReference>